<dbReference type="PANTHER" id="PTHR24198:SF165">
    <property type="entry name" value="ANKYRIN REPEAT-CONTAINING PROTEIN-RELATED"/>
    <property type="match status" value="1"/>
</dbReference>
<dbReference type="AlphaFoldDB" id="A0AAE1C9C7"/>
<dbReference type="PANTHER" id="PTHR24198">
    <property type="entry name" value="ANKYRIN REPEAT AND PROTEIN KINASE DOMAIN-CONTAINING PROTEIN"/>
    <property type="match status" value="1"/>
</dbReference>
<dbReference type="Pfam" id="PF00023">
    <property type="entry name" value="Ank"/>
    <property type="match status" value="1"/>
</dbReference>
<dbReference type="Gene3D" id="1.25.40.20">
    <property type="entry name" value="Ankyrin repeat-containing domain"/>
    <property type="match status" value="4"/>
</dbReference>
<organism evidence="5 6">
    <name type="scientific">Podospora appendiculata</name>
    <dbReference type="NCBI Taxonomy" id="314037"/>
    <lineage>
        <taxon>Eukaryota</taxon>
        <taxon>Fungi</taxon>
        <taxon>Dikarya</taxon>
        <taxon>Ascomycota</taxon>
        <taxon>Pezizomycotina</taxon>
        <taxon>Sordariomycetes</taxon>
        <taxon>Sordariomycetidae</taxon>
        <taxon>Sordariales</taxon>
        <taxon>Podosporaceae</taxon>
        <taxon>Podospora</taxon>
    </lineage>
</organism>
<evidence type="ECO:0000313" key="6">
    <source>
        <dbReference type="Proteomes" id="UP001270362"/>
    </source>
</evidence>
<dbReference type="EMBL" id="JAULSO010000004">
    <property type="protein sequence ID" value="KAK3684057.1"/>
    <property type="molecule type" value="Genomic_DNA"/>
</dbReference>
<feature type="repeat" description="ANK" evidence="3">
    <location>
        <begin position="1122"/>
        <end position="1154"/>
    </location>
</feature>
<dbReference type="PROSITE" id="PS50088">
    <property type="entry name" value="ANK_REPEAT"/>
    <property type="match status" value="5"/>
</dbReference>
<feature type="repeat" description="ANK" evidence="3">
    <location>
        <begin position="1091"/>
        <end position="1123"/>
    </location>
</feature>
<proteinExistence type="predicted"/>
<accession>A0AAE1C9C7</accession>
<evidence type="ECO:0000313" key="5">
    <source>
        <dbReference type="EMBL" id="KAK3684057.1"/>
    </source>
</evidence>
<evidence type="ECO:0000256" key="1">
    <source>
        <dbReference type="ARBA" id="ARBA00022737"/>
    </source>
</evidence>
<keyword evidence="1" id="KW-0677">Repeat</keyword>
<reference evidence="5" key="1">
    <citation type="journal article" date="2023" name="Mol. Phylogenet. Evol.">
        <title>Genome-scale phylogeny and comparative genomics of the fungal order Sordariales.</title>
        <authorList>
            <person name="Hensen N."/>
            <person name="Bonometti L."/>
            <person name="Westerberg I."/>
            <person name="Brannstrom I.O."/>
            <person name="Guillou S."/>
            <person name="Cros-Aarteil S."/>
            <person name="Calhoun S."/>
            <person name="Haridas S."/>
            <person name="Kuo A."/>
            <person name="Mondo S."/>
            <person name="Pangilinan J."/>
            <person name="Riley R."/>
            <person name="LaButti K."/>
            <person name="Andreopoulos B."/>
            <person name="Lipzen A."/>
            <person name="Chen C."/>
            <person name="Yan M."/>
            <person name="Daum C."/>
            <person name="Ng V."/>
            <person name="Clum A."/>
            <person name="Steindorff A."/>
            <person name="Ohm R.A."/>
            <person name="Martin F."/>
            <person name="Silar P."/>
            <person name="Natvig D.O."/>
            <person name="Lalanne C."/>
            <person name="Gautier V."/>
            <person name="Ament-Velasquez S.L."/>
            <person name="Kruys A."/>
            <person name="Hutchinson M.I."/>
            <person name="Powell A.J."/>
            <person name="Barry K."/>
            <person name="Miller A.N."/>
            <person name="Grigoriev I.V."/>
            <person name="Debuchy R."/>
            <person name="Gladieux P."/>
            <person name="Hiltunen Thoren M."/>
            <person name="Johannesson H."/>
        </authorList>
    </citation>
    <scope>NUCLEOTIDE SEQUENCE</scope>
    <source>
        <strain evidence="5">CBS 314.62</strain>
    </source>
</reference>
<gene>
    <name evidence="5" type="ORF">B0T22DRAFT_269203</name>
</gene>
<dbReference type="PROSITE" id="PS50297">
    <property type="entry name" value="ANK_REP_REGION"/>
    <property type="match status" value="5"/>
</dbReference>
<protein>
    <submittedName>
        <fullName evidence="5">Ankyrin repeat-containing domain protein</fullName>
    </submittedName>
</protein>
<dbReference type="Pfam" id="PF12796">
    <property type="entry name" value="Ank_2"/>
    <property type="match status" value="2"/>
</dbReference>
<reference evidence="5" key="2">
    <citation type="submission" date="2023-06" db="EMBL/GenBank/DDBJ databases">
        <authorList>
            <consortium name="Lawrence Berkeley National Laboratory"/>
            <person name="Haridas S."/>
            <person name="Hensen N."/>
            <person name="Bonometti L."/>
            <person name="Westerberg I."/>
            <person name="Brannstrom I.O."/>
            <person name="Guillou S."/>
            <person name="Cros-Aarteil S."/>
            <person name="Calhoun S."/>
            <person name="Kuo A."/>
            <person name="Mondo S."/>
            <person name="Pangilinan J."/>
            <person name="Riley R."/>
            <person name="Labutti K."/>
            <person name="Andreopoulos B."/>
            <person name="Lipzen A."/>
            <person name="Chen C."/>
            <person name="Yanf M."/>
            <person name="Daum C."/>
            <person name="Ng V."/>
            <person name="Clum A."/>
            <person name="Steindorff A."/>
            <person name="Ohm R."/>
            <person name="Martin F."/>
            <person name="Silar P."/>
            <person name="Natvig D."/>
            <person name="Lalanne C."/>
            <person name="Gautier V."/>
            <person name="Ament-Velasquez S.L."/>
            <person name="Kruys A."/>
            <person name="Hutchinson M.I."/>
            <person name="Powell A.J."/>
            <person name="Barry K."/>
            <person name="Miller A.N."/>
            <person name="Grigoriev I.V."/>
            <person name="Debuchy R."/>
            <person name="Gladieux P."/>
            <person name="Thoren M.H."/>
            <person name="Johannesson H."/>
        </authorList>
    </citation>
    <scope>NUCLEOTIDE SEQUENCE</scope>
    <source>
        <strain evidence="5">CBS 314.62</strain>
    </source>
</reference>
<dbReference type="Proteomes" id="UP001270362">
    <property type="component" value="Unassembled WGS sequence"/>
</dbReference>
<keyword evidence="6" id="KW-1185">Reference proteome</keyword>
<comment type="caution">
    <text evidence="5">The sequence shown here is derived from an EMBL/GenBank/DDBJ whole genome shotgun (WGS) entry which is preliminary data.</text>
</comment>
<dbReference type="InterPro" id="IPR002110">
    <property type="entry name" value="Ankyrin_rpt"/>
</dbReference>
<evidence type="ECO:0000259" key="4">
    <source>
        <dbReference type="Pfam" id="PF14420"/>
    </source>
</evidence>
<sequence length="1181" mass="130752">MPPPRAGPSNTEWNRHKALIRRRYLVDEVSLKELFEELVQKGLTLTLKQLEHQLRDWKFLRNIPSSGWQYAGHRIDKRRVAGKESLVVFNGKRVKPSTVKKETNRNRLVTYAAASAPSPSTPPDLALSVCTPPSLPLEFEWQSNLPWLSFQRNYPQLFSVMAGSQMRTHPTSISGDNMSIQYLHSTASNHILSQDLLRGDTNVMQIATGIAREMPESFSGEHLISAEILTRDSSQDVATYYQECTKLLFFRMSNCLDSAEPNDTKLGTIMKLLGGSGSLHAPLDPASQDDPTIASVLERLFGQFLDCCTLDLSETDKFLPGNALDIFKWILSSGFGPNTPVTDRNVHPGDSFRCITPLQYALSYGAFGAALSLVNAGADLNGASPRCPWTPLQLFIKRFPEDFPTPDGLSKLDFVEQLIKSGAQADAHADWFGYRFSPLTFAVSTGDIALVDLLVRNGADIDYRTRLTSHPFREYDTIMSQCAGNGTDESTTLRMVDYMLGAFQSQFPDRPIDSVITTDVMMAAAAMGYANVIQLLRSRVTNLDFYSNRTRGSALHVAALYNRVELCTLLLQWGHPIDGDGAVGPDRPDGPVRNKYPTPLHIACLRGNSDLVQLFTSHGADIKEIWNVESQFLHILSSSSLSWSPSEKLIQYLASPHSPCETLFREIYSHYKNVIPIQLALAADCHQREASLPCTTILDNAGASFPKDALYYAIRGSGHLFHTLIESGFDPNVQQGDHGSMSLFDFLLEDKTIKKEKREAYLVFLLARGAKPTSRNLVDAIELGTSWSLIKQMLNCGASLRAHGVSSKTPLEVALICGHDEIIEHLFEEFPSLAYDPSVLCAAVKGALVASSSSRIWVEHILHNRVEELLTAEEFRVEGAALAIAVRHKDWTMINLLTRFISIIPSTAILPLSVSQWKTTDPPKELGVLGRTWIDHSPGGWSSGGSRFWKSPQRWDCFIGSPIAPAVYMGDISFVERLLSRGFCPDMLSLSMAARKDWLSMARLLVSAMKLPQSLPGYGGTDPLQWAISRQNGDMFDLLKDFGLDIRSKAYITKDSGRSYLQTAVNDGSLGMINRLLESGANVNERPAYRAGATSLQIAAMRGFLGIAQLLISRGANVNARGSRTTLERAAEHGRIDMIQLLINHGAKTTGRAIDLAKKEGHFVAARMVERYWVYQTKTTG</sequence>
<dbReference type="InterPro" id="IPR036770">
    <property type="entry name" value="Ankyrin_rpt-contain_sf"/>
</dbReference>
<keyword evidence="2 3" id="KW-0040">ANK repeat</keyword>
<feature type="repeat" description="ANK" evidence="3">
    <location>
        <begin position="1056"/>
        <end position="1088"/>
    </location>
</feature>
<dbReference type="Pfam" id="PF14420">
    <property type="entry name" value="Clr5"/>
    <property type="match status" value="1"/>
</dbReference>
<name>A0AAE1C9C7_9PEZI</name>
<dbReference type="PRINTS" id="PR01415">
    <property type="entry name" value="ANKYRIN"/>
</dbReference>
<feature type="repeat" description="ANK" evidence="3">
    <location>
        <begin position="595"/>
        <end position="622"/>
    </location>
</feature>
<feature type="domain" description="Clr5" evidence="4">
    <location>
        <begin position="10"/>
        <end position="59"/>
    </location>
</feature>
<evidence type="ECO:0000256" key="2">
    <source>
        <dbReference type="ARBA" id="ARBA00023043"/>
    </source>
</evidence>
<evidence type="ECO:0000256" key="3">
    <source>
        <dbReference type="PROSITE-ProRule" id="PRU00023"/>
    </source>
</evidence>
<feature type="repeat" description="ANK" evidence="3">
    <location>
        <begin position="434"/>
        <end position="466"/>
    </location>
</feature>
<dbReference type="SUPFAM" id="SSF48403">
    <property type="entry name" value="Ankyrin repeat"/>
    <property type="match status" value="3"/>
</dbReference>
<dbReference type="InterPro" id="IPR025676">
    <property type="entry name" value="Clr5_dom"/>
</dbReference>
<dbReference type="SMART" id="SM00248">
    <property type="entry name" value="ANK"/>
    <property type="match status" value="11"/>
</dbReference>